<gene>
    <name evidence="1" type="ORF">EV646_101148</name>
</gene>
<organism evidence="1 2">
    <name type="scientific">Kribbella antiqua</name>
    <dbReference type="NCBI Taxonomy" id="2512217"/>
    <lineage>
        <taxon>Bacteria</taxon>
        <taxon>Bacillati</taxon>
        <taxon>Actinomycetota</taxon>
        <taxon>Actinomycetes</taxon>
        <taxon>Propionibacteriales</taxon>
        <taxon>Kribbellaceae</taxon>
        <taxon>Kribbella</taxon>
    </lineage>
</organism>
<sequence length="55" mass="6238">MVTEGEQLVVGDIERHDHEVSYEVLCRRHHRRRLTQARARATLSPEVLPFGGAAS</sequence>
<dbReference type="AlphaFoldDB" id="A0A4R2J7R6"/>
<dbReference type="Proteomes" id="UP000295573">
    <property type="component" value="Unassembled WGS sequence"/>
</dbReference>
<evidence type="ECO:0008006" key="3">
    <source>
        <dbReference type="Google" id="ProtNLM"/>
    </source>
</evidence>
<keyword evidence="2" id="KW-1185">Reference proteome</keyword>
<protein>
    <recommendedName>
        <fullName evidence="3">Thymidine kinase</fullName>
    </recommendedName>
</protein>
<name>A0A4R2J7R6_9ACTN</name>
<proteinExistence type="predicted"/>
<evidence type="ECO:0000313" key="2">
    <source>
        <dbReference type="Proteomes" id="UP000295573"/>
    </source>
</evidence>
<dbReference type="EMBL" id="SLWR01000001">
    <property type="protein sequence ID" value="TCO51165.1"/>
    <property type="molecule type" value="Genomic_DNA"/>
</dbReference>
<reference evidence="1 2" key="1">
    <citation type="journal article" date="2015" name="Stand. Genomic Sci.">
        <title>Genomic Encyclopedia of Bacterial and Archaeal Type Strains, Phase III: the genomes of soil and plant-associated and newly described type strains.</title>
        <authorList>
            <person name="Whitman W.B."/>
            <person name="Woyke T."/>
            <person name="Klenk H.P."/>
            <person name="Zhou Y."/>
            <person name="Lilburn T.G."/>
            <person name="Beck B.J."/>
            <person name="De Vos P."/>
            <person name="Vandamme P."/>
            <person name="Eisen J.A."/>
            <person name="Garrity G."/>
            <person name="Hugenholtz P."/>
            <person name="Kyrpides N.C."/>
        </authorList>
    </citation>
    <scope>NUCLEOTIDE SEQUENCE [LARGE SCALE GENOMIC DNA]</scope>
    <source>
        <strain evidence="1 2">VKM Ac-2541</strain>
    </source>
</reference>
<accession>A0A4R2J7R6</accession>
<comment type="caution">
    <text evidence="1">The sequence shown here is derived from an EMBL/GenBank/DDBJ whole genome shotgun (WGS) entry which is preliminary data.</text>
</comment>
<evidence type="ECO:0000313" key="1">
    <source>
        <dbReference type="EMBL" id="TCO51165.1"/>
    </source>
</evidence>